<name>A0ABQ4PTX1_9PROT</name>
<gene>
    <name evidence="4" type="ORF">PsB1_0593</name>
</gene>
<dbReference type="PANTHER" id="PTHR36504:SF1">
    <property type="entry name" value="LIPOPOLYSACCHARIDE EXPORT SYSTEM PROTEIN LPTA"/>
    <property type="match status" value="1"/>
</dbReference>
<dbReference type="Proteomes" id="UP001161064">
    <property type="component" value="Unassembled WGS sequence"/>
</dbReference>
<proteinExistence type="predicted"/>
<evidence type="ECO:0000256" key="1">
    <source>
        <dbReference type="ARBA" id="ARBA00022729"/>
    </source>
</evidence>
<protein>
    <recommendedName>
        <fullName evidence="3">Organic solvent tolerance-like N-terminal domain-containing protein</fullName>
    </recommendedName>
</protein>
<dbReference type="RefSeq" id="WP_284358972.1">
    <property type="nucleotide sequence ID" value="NZ_BPFZ01000002.1"/>
</dbReference>
<evidence type="ECO:0000259" key="3">
    <source>
        <dbReference type="Pfam" id="PF03968"/>
    </source>
</evidence>
<feature type="chain" id="PRO_5045792716" description="Organic solvent tolerance-like N-terminal domain-containing protein" evidence="2">
    <location>
        <begin position="29"/>
        <end position="177"/>
    </location>
</feature>
<sequence>MMTKTPTFFILLVLALSGSNFMSTPSFAQASSRGGPIEISANDLVYDPEAGFSTLVGNASVSQDGAVLRAPRIRITYVRSANGSNDTIDKVFTEGETFYVTPTEKIRGDRAVFDTQANIVQFFGNVVAVQGQNVLKGSMLTINTKTRASTMRGLDGRVKAVIFPNDAPPSKGGTSKR</sequence>
<evidence type="ECO:0000313" key="5">
    <source>
        <dbReference type="Proteomes" id="UP001161064"/>
    </source>
</evidence>
<dbReference type="EMBL" id="BPFZ01000002">
    <property type="protein sequence ID" value="GIU66439.1"/>
    <property type="molecule type" value="Genomic_DNA"/>
</dbReference>
<dbReference type="InterPro" id="IPR052037">
    <property type="entry name" value="LPS_export_LptA"/>
</dbReference>
<keyword evidence="5" id="KW-1185">Reference proteome</keyword>
<evidence type="ECO:0000313" key="4">
    <source>
        <dbReference type="EMBL" id="GIU66439.1"/>
    </source>
</evidence>
<reference evidence="4" key="1">
    <citation type="submission" date="2021-05" db="EMBL/GenBank/DDBJ databases">
        <authorList>
            <person name="Tanabe Y."/>
        </authorList>
    </citation>
    <scope>NUCLEOTIDE SEQUENCE</scope>
    <source>
        <strain evidence="4">BOTRYCO-1</strain>
    </source>
</reference>
<organism evidence="4 5">
    <name type="scientific">Candidatus Phycosocius spiralis</name>
    <dbReference type="NCBI Taxonomy" id="2815099"/>
    <lineage>
        <taxon>Bacteria</taxon>
        <taxon>Pseudomonadati</taxon>
        <taxon>Pseudomonadota</taxon>
        <taxon>Alphaproteobacteria</taxon>
        <taxon>Caulobacterales</taxon>
        <taxon>Caulobacterales incertae sedis</taxon>
        <taxon>Candidatus Phycosocius</taxon>
    </lineage>
</organism>
<feature type="signal peptide" evidence="2">
    <location>
        <begin position="1"/>
        <end position="28"/>
    </location>
</feature>
<dbReference type="Gene3D" id="2.60.450.10">
    <property type="entry name" value="Lipopolysaccharide (LPS) transport protein A like domain"/>
    <property type="match status" value="1"/>
</dbReference>
<dbReference type="Pfam" id="PF03968">
    <property type="entry name" value="LptD_N"/>
    <property type="match status" value="1"/>
</dbReference>
<accession>A0ABQ4PTX1</accession>
<comment type="caution">
    <text evidence="4">The sequence shown here is derived from an EMBL/GenBank/DDBJ whole genome shotgun (WGS) entry which is preliminary data.</text>
</comment>
<keyword evidence="1 2" id="KW-0732">Signal</keyword>
<dbReference type="PANTHER" id="PTHR36504">
    <property type="entry name" value="LIPOPOLYSACCHARIDE EXPORT SYSTEM PROTEIN LPTA"/>
    <property type="match status" value="1"/>
</dbReference>
<evidence type="ECO:0000256" key="2">
    <source>
        <dbReference type="SAM" id="SignalP"/>
    </source>
</evidence>
<dbReference type="InterPro" id="IPR005653">
    <property type="entry name" value="OstA-like_N"/>
</dbReference>
<reference evidence="4" key="2">
    <citation type="journal article" date="2023" name="ISME Commun">
        <title>Characterization of a bloom-associated alphaproteobacterial lineage, 'Candidatus Phycosocius': insights into freshwater algal-bacterial interactions.</title>
        <authorList>
            <person name="Tanabe Y."/>
            <person name="Yamaguchi H."/>
            <person name="Yoshida M."/>
            <person name="Kai A."/>
            <person name="Okazaki Y."/>
        </authorList>
    </citation>
    <scope>NUCLEOTIDE SEQUENCE</scope>
    <source>
        <strain evidence="4">BOTRYCO-1</strain>
    </source>
</reference>
<feature type="domain" description="Organic solvent tolerance-like N-terminal" evidence="3">
    <location>
        <begin position="38"/>
        <end position="146"/>
    </location>
</feature>